<evidence type="ECO:0000313" key="4">
    <source>
        <dbReference type="Proteomes" id="UP000319836"/>
    </source>
</evidence>
<dbReference type="Pfam" id="PF07705">
    <property type="entry name" value="CARDB"/>
    <property type="match status" value="1"/>
</dbReference>
<dbReference type="EMBL" id="VBPA01000365">
    <property type="protein sequence ID" value="TMQ68909.1"/>
    <property type="molecule type" value="Genomic_DNA"/>
</dbReference>
<evidence type="ECO:0000259" key="2">
    <source>
        <dbReference type="Pfam" id="PF07705"/>
    </source>
</evidence>
<organism evidence="3 4">
    <name type="scientific">Eiseniibacteriota bacterium</name>
    <dbReference type="NCBI Taxonomy" id="2212470"/>
    <lineage>
        <taxon>Bacteria</taxon>
        <taxon>Candidatus Eiseniibacteriota</taxon>
    </lineage>
</organism>
<sequence length="128" mass="13259">MRFTTKAVPIAMLLALAIPTFVHAAPKADLSATMPNLVIEAGNQQSSTSLAIHNLGGADAGAFHVKLELAGVTYEVALAGLQAGGVIPVQIPGQRDGKPFNVKITVDCDAQVAESDEGDNSAQFAYLQ</sequence>
<dbReference type="InterPro" id="IPR011635">
    <property type="entry name" value="CARDB"/>
</dbReference>
<dbReference type="InterPro" id="IPR013783">
    <property type="entry name" value="Ig-like_fold"/>
</dbReference>
<dbReference type="AlphaFoldDB" id="A0A538TZF9"/>
<name>A0A538TZF9_UNCEI</name>
<evidence type="ECO:0000256" key="1">
    <source>
        <dbReference type="SAM" id="SignalP"/>
    </source>
</evidence>
<evidence type="ECO:0000313" key="3">
    <source>
        <dbReference type="EMBL" id="TMQ68909.1"/>
    </source>
</evidence>
<reference evidence="3 4" key="1">
    <citation type="journal article" date="2019" name="Nat. Microbiol.">
        <title>Mediterranean grassland soil C-N compound turnover is dependent on rainfall and depth, and is mediated by genomically divergent microorganisms.</title>
        <authorList>
            <person name="Diamond S."/>
            <person name="Andeer P.F."/>
            <person name="Li Z."/>
            <person name="Crits-Christoph A."/>
            <person name="Burstein D."/>
            <person name="Anantharaman K."/>
            <person name="Lane K.R."/>
            <person name="Thomas B.C."/>
            <person name="Pan C."/>
            <person name="Northen T.R."/>
            <person name="Banfield J.F."/>
        </authorList>
    </citation>
    <scope>NUCLEOTIDE SEQUENCE [LARGE SCALE GENOMIC DNA]</scope>
    <source>
        <strain evidence="3">WS_10</strain>
    </source>
</reference>
<feature type="chain" id="PRO_5021897891" description="CARDB domain-containing protein" evidence="1">
    <location>
        <begin position="25"/>
        <end position="128"/>
    </location>
</feature>
<gene>
    <name evidence="3" type="ORF">E6K80_13405</name>
</gene>
<accession>A0A538TZF9</accession>
<feature type="signal peptide" evidence="1">
    <location>
        <begin position="1"/>
        <end position="24"/>
    </location>
</feature>
<protein>
    <recommendedName>
        <fullName evidence="2">CARDB domain-containing protein</fullName>
    </recommendedName>
</protein>
<keyword evidence="1" id="KW-0732">Signal</keyword>
<dbReference type="Proteomes" id="UP000319836">
    <property type="component" value="Unassembled WGS sequence"/>
</dbReference>
<dbReference type="Gene3D" id="2.60.40.10">
    <property type="entry name" value="Immunoglobulins"/>
    <property type="match status" value="1"/>
</dbReference>
<feature type="domain" description="CARDB" evidence="2">
    <location>
        <begin position="42"/>
        <end position="122"/>
    </location>
</feature>
<comment type="caution">
    <text evidence="3">The sequence shown here is derived from an EMBL/GenBank/DDBJ whole genome shotgun (WGS) entry which is preliminary data.</text>
</comment>
<proteinExistence type="predicted"/>